<sequence>MSNVLELQALKVAGGNKARINFLDNLRLRMRLDYAHADELGVDCGLLIETRLV</sequence>
<dbReference type="RefSeq" id="WP_309956030.1">
    <property type="nucleotide sequence ID" value="NZ_CP136414.1"/>
</dbReference>
<protein>
    <submittedName>
        <fullName evidence="1">Uncharacterized protein</fullName>
    </submittedName>
</protein>
<comment type="caution">
    <text evidence="1">The sequence shown here is derived from an EMBL/GenBank/DDBJ whole genome shotgun (WGS) entry which is preliminary data.</text>
</comment>
<evidence type="ECO:0000313" key="1">
    <source>
        <dbReference type="EMBL" id="MDR6939383.1"/>
    </source>
</evidence>
<reference evidence="1 2" key="1">
    <citation type="submission" date="2023-07" db="EMBL/GenBank/DDBJ databases">
        <title>Sequencing the genomes of 1000 actinobacteria strains.</title>
        <authorList>
            <person name="Klenk H.-P."/>
        </authorList>
    </citation>
    <scope>NUCLEOTIDE SEQUENCE [LARGE SCALE GENOMIC DNA]</scope>
    <source>
        <strain evidence="1 2">DSM 15539</strain>
    </source>
</reference>
<organism evidence="1 2">
    <name type="scientific">Arcanobacterium hippocoleae</name>
    <dbReference type="NCBI Taxonomy" id="149017"/>
    <lineage>
        <taxon>Bacteria</taxon>
        <taxon>Bacillati</taxon>
        <taxon>Actinomycetota</taxon>
        <taxon>Actinomycetes</taxon>
        <taxon>Actinomycetales</taxon>
        <taxon>Actinomycetaceae</taxon>
        <taxon>Arcanobacterium</taxon>
    </lineage>
</organism>
<evidence type="ECO:0000313" key="2">
    <source>
        <dbReference type="Proteomes" id="UP001266099"/>
    </source>
</evidence>
<dbReference type="EMBL" id="JAVDUJ010000001">
    <property type="protein sequence ID" value="MDR6939383.1"/>
    <property type="molecule type" value="Genomic_DNA"/>
</dbReference>
<keyword evidence="2" id="KW-1185">Reference proteome</keyword>
<proteinExistence type="predicted"/>
<name>A0ABU1T1Y3_9ACTO</name>
<gene>
    <name evidence="1" type="ORF">J2S36_000926</name>
</gene>
<dbReference type="Proteomes" id="UP001266099">
    <property type="component" value="Unassembled WGS sequence"/>
</dbReference>
<accession>A0ABU1T1Y3</accession>